<name>A0A3L8NZN4_9ACTN</name>
<evidence type="ECO:0000256" key="2">
    <source>
        <dbReference type="ARBA" id="ARBA00023015"/>
    </source>
</evidence>
<dbReference type="SUPFAM" id="SSF88946">
    <property type="entry name" value="Sigma2 domain of RNA polymerase sigma factors"/>
    <property type="match status" value="1"/>
</dbReference>
<feature type="domain" description="RNA polymerase sigma factor 70 region 4 type 2" evidence="6">
    <location>
        <begin position="111"/>
        <end position="160"/>
    </location>
</feature>
<dbReference type="PANTHER" id="PTHR43133">
    <property type="entry name" value="RNA POLYMERASE ECF-TYPE SIGMA FACTO"/>
    <property type="match status" value="1"/>
</dbReference>
<protein>
    <submittedName>
        <fullName evidence="7">RNA polymerase sigma factor</fullName>
    </submittedName>
</protein>
<dbReference type="NCBIfam" id="TIGR02937">
    <property type="entry name" value="sigma70-ECF"/>
    <property type="match status" value="1"/>
</dbReference>
<evidence type="ECO:0000256" key="3">
    <source>
        <dbReference type="ARBA" id="ARBA00023082"/>
    </source>
</evidence>
<keyword evidence="3" id="KW-0731">Sigma factor</keyword>
<dbReference type="Pfam" id="PF08281">
    <property type="entry name" value="Sigma70_r4_2"/>
    <property type="match status" value="1"/>
</dbReference>
<sequence>MREDQRDRLSELYEEHASRVYAYARRHAAPESAEDLVADAFIVAMRRIEAVPVEPDEARAWLIGTVRKLAANGRRRSQTSSQWWQGAVRDAWHLGSEGSAEDVVAERDSCLRLLGELTEVDREALLLIAWEGLSARQAAVVLGITPNAFSVRVHRARSRLEDLAQTSSPITGTHLMTITEGHHP</sequence>
<dbReference type="SUPFAM" id="SSF88659">
    <property type="entry name" value="Sigma3 and sigma4 domains of RNA polymerase sigma factors"/>
    <property type="match status" value="1"/>
</dbReference>
<dbReference type="AlphaFoldDB" id="A0A3L8NZN4"/>
<dbReference type="InterPro" id="IPR007627">
    <property type="entry name" value="RNA_pol_sigma70_r2"/>
</dbReference>
<evidence type="ECO:0000256" key="4">
    <source>
        <dbReference type="ARBA" id="ARBA00023163"/>
    </source>
</evidence>
<dbReference type="Gene3D" id="1.10.10.10">
    <property type="entry name" value="Winged helix-like DNA-binding domain superfamily/Winged helix DNA-binding domain"/>
    <property type="match status" value="1"/>
</dbReference>
<evidence type="ECO:0000259" key="6">
    <source>
        <dbReference type="Pfam" id="PF08281"/>
    </source>
</evidence>
<dbReference type="InterPro" id="IPR013249">
    <property type="entry name" value="RNA_pol_sigma70_r4_t2"/>
</dbReference>
<keyword evidence="8" id="KW-1185">Reference proteome</keyword>
<comment type="caution">
    <text evidence="7">The sequence shown here is derived from an EMBL/GenBank/DDBJ whole genome shotgun (WGS) entry which is preliminary data.</text>
</comment>
<dbReference type="Pfam" id="PF04542">
    <property type="entry name" value="Sigma70_r2"/>
    <property type="match status" value="1"/>
</dbReference>
<reference evidence="7 8" key="1">
    <citation type="submission" date="2018-10" db="EMBL/GenBank/DDBJ databases">
        <title>Marmoricola sp. 4Q3S-7 whole genome shotgun sequence.</title>
        <authorList>
            <person name="Li F."/>
        </authorList>
    </citation>
    <scope>NUCLEOTIDE SEQUENCE [LARGE SCALE GENOMIC DNA]</scope>
    <source>
        <strain evidence="7 8">4Q3S-7</strain>
    </source>
</reference>
<dbReference type="OrthoDB" id="4184921at2"/>
<accession>A0A3L8NZN4</accession>
<dbReference type="Gene3D" id="1.10.1740.10">
    <property type="match status" value="1"/>
</dbReference>
<dbReference type="Proteomes" id="UP000281708">
    <property type="component" value="Unassembled WGS sequence"/>
</dbReference>
<keyword evidence="4" id="KW-0804">Transcription</keyword>
<dbReference type="InterPro" id="IPR013324">
    <property type="entry name" value="RNA_pol_sigma_r3/r4-like"/>
</dbReference>
<evidence type="ECO:0000256" key="1">
    <source>
        <dbReference type="ARBA" id="ARBA00010641"/>
    </source>
</evidence>
<dbReference type="GO" id="GO:0016987">
    <property type="term" value="F:sigma factor activity"/>
    <property type="evidence" value="ECO:0007669"/>
    <property type="project" value="UniProtKB-KW"/>
</dbReference>
<gene>
    <name evidence="7" type="ORF">D9V37_16615</name>
</gene>
<dbReference type="InterPro" id="IPR014284">
    <property type="entry name" value="RNA_pol_sigma-70_dom"/>
</dbReference>
<dbReference type="InterPro" id="IPR036388">
    <property type="entry name" value="WH-like_DNA-bd_sf"/>
</dbReference>
<feature type="domain" description="RNA polymerase sigma-70 region 2" evidence="5">
    <location>
        <begin position="12"/>
        <end position="78"/>
    </location>
</feature>
<dbReference type="InterPro" id="IPR013325">
    <property type="entry name" value="RNA_pol_sigma_r2"/>
</dbReference>
<evidence type="ECO:0000259" key="5">
    <source>
        <dbReference type="Pfam" id="PF04542"/>
    </source>
</evidence>
<evidence type="ECO:0000313" key="7">
    <source>
        <dbReference type="EMBL" id="RLV47759.1"/>
    </source>
</evidence>
<comment type="similarity">
    <text evidence="1">Belongs to the sigma-70 factor family. ECF subfamily.</text>
</comment>
<dbReference type="InterPro" id="IPR039425">
    <property type="entry name" value="RNA_pol_sigma-70-like"/>
</dbReference>
<proteinExistence type="inferred from homology"/>
<organism evidence="7 8">
    <name type="scientific">Nocardioides mangrovicus</name>
    <dbReference type="NCBI Taxonomy" id="2478913"/>
    <lineage>
        <taxon>Bacteria</taxon>
        <taxon>Bacillati</taxon>
        <taxon>Actinomycetota</taxon>
        <taxon>Actinomycetes</taxon>
        <taxon>Propionibacteriales</taxon>
        <taxon>Nocardioidaceae</taxon>
        <taxon>Nocardioides</taxon>
    </lineage>
</organism>
<dbReference type="RefSeq" id="WP_121807266.1">
    <property type="nucleotide sequence ID" value="NZ_RDBE01000010.1"/>
</dbReference>
<dbReference type="GO" id="GO:0006352">
    <property type="term" value="P:DNA-templated transcription initiation"/>
    <property type="evidence" value="ECO:0007669"/>
    <property type="project" value="InterPro"/>
</dbReference>
<keyword evidence="2" id="KW-0805">Transcription regulation</keyword>
<dbReference type="EMBL" id="RDBE01000010">
    <property type="protein sequence ID" value="RLV47759.1"/>
    <property type="molecule type" value="Genomic_DNA"/>
</dbReference>
<dbReference type="PANTHER" id="PTHR43133:SF25">
    <property type="entry name" value="RNA POLYMERASE SIGMA FACTOR RFAY-RELATED"/>
    <property type="match status" value="1"/>
</dbReference>
<dbReference type="GO" id="GO:0003677">
    <property type="term" value="F:DNA binding"/>
    <property type="evidence" value="ECO:0007669"/>
    <property type="project" value="InterPro"/>
</dbReference>
<evidence type="ECO:0000313" key="8">
    <source>
        <dbReference type="Proteomes" id="UP000281708"/>
    </source>
</evidence>